<keyword evidence="3" id="KW-1185">Reference proteome</keyword>
<feature type="transmembrane region" description="Helical" evidence="1">
    <location>
        <begin position="140"/>
        <end position="159"/>
    </location>
</feature>
<proteinExistence type="predicted"/>
<keyword evidence="1" id="KW-1133">Transmembrane helix</keyword>
<evidence type="ECO:0008006" key="4">
    <source>
        <dbReference type="Google" id="ProtNLM"/>
    </source>
</evidence>
<reference evidence="2" key="1">
    <citation type="submission" date="2016-01" db="EMBL/GenBank/DDBJ databases">
        <authorList>
            <person name="Peeters C."/>
        </authorList>
    </citation>
    <scope>NUCLEOTIDE SEQUENCE</scope>
    <source>
        <strain evidence="2">LMG 29322</strain>
    </source>
</reference>
<dbReference type="STRING" id="1777140.AWB79_05054"/>
<feature type="transmembrane region" description="Helical" evidence="1">
    <location>
        <begin position="69"/>
        <end position="88"/>
    </location>
</feature>
<comment type="caution">
    <text evidence="2">The sequence shown here is derived from an EMBL/GenBank/DDBJ whole genome shotgun (WGS) entry which is preliminary data.</text>
</comment>
<accession>A0A158CB78</accession>
<evidence type="ECO:0000313" key="2">
    <source>
        <dbReference type="EMBL" id="SAK79559.1"/>
    </source>
</evidence>
<feature type="transmembrane region" description="Helical" evidence="1">
    <location>
        <begin position="109"/>
        <end position="128"/>
    </location>
</feature>
<evidence type="ECO:0000256" key="1">
    <source>
        <dbReference type="SAM" id="Phobius"/>
    </source>
</evidence>
<sequence>MDWNRRYSLTSYLRSSLWTVPLIAVAIYAVVKPVTEMVGRWMIKQGTLDPKTGFLGLSMTGARSLVGDIVSADMAFLVFTFGSLLVAIQVAGGQYTPRIIATTLLRDNIIRGISGLFVFTLLFANRTLGWMGESEVHQLQVFITAIFGFASVVAFLFLIDYAAKFLRPVSLVARVGEQGIAVIESVYRARTTDVPAPPERDKERGTPDRIVRQRGKSGIALAVNLEMLVAKARRAGIVIEFVPQVGDFVAVDEPLFYLYGNSSAIDDRRLCALVAVGRERTMEQDPMFAFRILVDIALKALSAAINDPTTAVLAIDQLHRLLRMVGKRSLHIEEIADTSGRVRVILRTPNWEDFVHISFREIRQCGAGSIQVARRLRAAIENLIQTLPEHRHDALLVELTLLDRAIVSKHPFQEDLALARIPDSQGLGGSRRNDEQLALPEASHAQAHNGHR</sequence>
<dbReference type="InterPro" id="IPR018723">
    <property type="entry name" value="DUF2254_membrane"/>
</dbReference>
<dbReference type="AlphaFoldDB" id="A0A158CB78"/>
<feature type="transmembrane region" description="Helical" evidence="1">
    <location>
        <begin position="12"/>
        <end position="31"/>
    </location>
</feature>
<dbReference type="OrthoDB" id="2955631at2"/>
<gene>
    <name evidence="2" type="ORF">AWB79_05054</name>
</gene>
<dbReference type="EMBL" id="FCOA02000020">
    <property type="protein sequence ID" value="SAK79559.1"/>
    <property type="molecule type" value="Genomic_DNA"/>
</dbReference>
<protein>
    <recommendedName>
        <fullName evidence="4">DUF2254 domain-containing protein</fullName>
    </recommendedName>
</protein>
<keyword evidence="1" id="KW-0472">Membrane</keyword>
<evidence type="ECO:0000313" key="3">
    <source>
        <dbReference type="Proteomes" id="UP000054851"/>
    </source>
</evidence>
<dbReference type="Proteomes" id="UP000054851">
    <property type="component" value="Unassembled WGS sequence"/>
</dbReference>
<name>A0A158CB78_9BURK</name>
<organism evidence="2 3">
    <name type="scientific">Caballeronia hypogeia</name>
    <dbReference type="NCBI Taxonomy" id="1777140"/>
    <lineage>
        <taxon>Bacteria</taxon>
        <taxon>Pseudomonadati</taxon>
        <taxon>Pseudomonadota</taxon>
        <taxon>Betaproteobacteria</taxon>
        <taxon>Burkholderiales</taxon>
        <taxon>Burkholderiaceae</taxon>
        <taxon>Caballeronia</taxon>
    </lineage>
</organism>
<dbReference type="Pfam" id="PF10011">
    <property type="entry name" value="DUF2254"/>
    <property type="match status" value="1"/>
</dbReference>
<keyword evidence="1" id="KW-0812">Transmembrane</keyword>
<dbReference type="RefSeq" id="WP_082862461.1">
    <property type="nucleotide sequence ID" value="NZ_FCOA02000020.1"/>
</dbReference>